<dbReference type="AlphaFoldDB" id="A0A672FY25"/>
<keyword evidence="3" id="KW-1185">Reference proteome</keyword>
<sequence>MAACSLPPDSAESPRLELEPDRPDPDPDPDPGPGPRPGPGPVSPATETETKLLTCISGLSRQIAQIEARLDEKVERILAASEVRLRLLDRITVLEAKLSSFSGGHGLKRKRRAHSPRIAETVRRIHNSEGNVLLYAPEQSLGSRHNVAVTSHLMKTMVAMPDFQKVDSDVILSACKTYFETLRRSFRLSHPDMADQKHAMQSAARNRQRRQRLLDARKTVLAPEEMELWEAVTIDMMSDEEDGSIDGVRGWIVRPPSFRSQELSDLCAALQTRLEADGKYTALHHRRLLGGQLSDRTKPIKYDSEAAKRHFKPECAP</sequence>
<dbReference type="InterPro" id="IPR028101">
    <property type="entry name" value="DUF4616"/>
</dbReference>
<evidence type="ECO:0000313" key="2">
    <source>
        <dbReference type="Ensembl" id="ENSSFAP00005011691.1"/>
    </source>
</evidence>
<name>A0A672FY25_SALFA</name>
<dbReference type="Proteomes" id="UP000472267">
    <property type="component" value="Chromosome 11"/>
</dbReference>
<accession>A0A672FY25</accession>
<dbReference type="PANTHER" id="PTHR14375">
    <property type="entry name" value="SIMILAR TO RIKEN CDNA 4931414P19"/>
    <property type="match status" value="1"/>
</dbReference>
<dbReference type="Pfam" id="PF15394">
    <property type="entry name" value="DUF4616"/>
    <property type="match status" value="1"/>
</dbReference>
<evidence type="ECO:0000256" key="1">
    <source>
        <dbReference type="SAM" id="MobiDB-lite"/>
    </source>
</evidence>
<feature type="region of interest" description="Disordered" evidence="1">
    <location>
        <begin position="1"/>
        <end position="46"/>
    </location>
</feature>
<dbReference type="OMA" id="GVTIDMM"/>
<feature type="compositionally biased region" description="Pro residues" evidence="1">
    <location>
        <begin position="30"/>
        <end position="42"/>
    </location>
</feature>
<evidence type="ECO:0000313" key="3">
    <source>
        <dbReference type="Proteomes" id="UP000472267"/>
    </source>
</evidence>
<dbReference type="PANTHER" id="PTHR14375:SF2">
    <property type="entry name" value="SIMILAR TO RIKEN CDNA 4931414P19"/>
    <property type="match status" value="1"/>
</dbReference>
<protein>
    <submittedName>
        <fullName evidence="2">Uncharacterized protein</fullName>
    </submittedName>
</protein>
<reference evidence="2" key="3">
    <citation type="submission" date="2025-09" db="UniProtKB">
        <authorList>
            <consortium name="Ensembl"/>
        </authorList>
    </citation>
    <scope>IDENTIFICATION</scope>
</reference>
<dbReference type="Ensembl" id="ENSSFAT00005012186.1">
    <property type="protein sequence ID" value="ENSSFAP00005011691.1"/>
    <property type="gene ID" value="ENSSFAG00005006513.1"/>
</dbReference>
<feature type="compositionally biased region" description="Basic and acidic residues" evidence="1">
    <location>
        <begin position="12"/>
        <end position="25"/>
    </location>
</feature>
<organism evidence="2 3">
    <name type="scientific">Salarias fasciatus</name>
    <name type="common">Jewelled blenny</name>
    <name type="synonym">Blennius fasciatus</name>
    <dbReference type="NCBI Taxonomy" id="181472"/>
    <lineage>
        <taxon>Eukaryota</taxon>
        <taxon>Metazoa</taxon>
        <taxon>Chordata</taxon>
        <taxon>Craniata</taxon>
        <taxon>Vertebrata</taxon>
        <taxon>Euteleostomi</taxon>
        <taxon>Actinopterygii</taxon>
        <taxon>Neopterygii</taxon>
        <taxon>Teleostei</taxon>
        <taxon>Neoteleostei</taxon>
        <taxon>Acanthomorphata</taxon>
        <taxon>Ovalentaria</taxon>
        <taxon>Blenniimorphae</taxon>
        <taxon>Blenniiformes</taxon>
        <taxon>Blennioidei</taxon>
        <taxon>Blenniidae</taxon>
        <taxon>Salariinae</taxon>
        <taxon>Salarias</taxon>
    </lineage>
</organism>
<dbReference type="InParanoid" id="A0A672FY25"/>
<reference evidence="2" key="1">
    <citation type="submission" date="2019-06" db="EMBL/GenBank/DDBJ databases">
        <authorList>
            <consortium name="Wellcome Sanger Institute Data Sharing"/>
        </authorList>
    </citation>
    <scope>NUCLEOTIDE SEQUENCE [LARGE SCALE GENOMIC DNA]</scope>
</reference>
<proteinExistence type="predicted"/>
<reference evidence="2" key="2">
    <citation type="submission" date="2025-08" db="UniProtKB">
        <authorList>
            <consortium name="Ensembl"/>
        </authorList>
    </citation>
    <scope>IDENTIFICATION</scope>
</reference>